<accession>A0A2P6Q842</accession>
<dbReference type="EMBL" id="PDCK01000043">
    <property type="protein sequence ID" value="PRQ30334.1"/>
    <property type="molecule type" value="Genomic_DNA"/>
</dbReference>
<comment type="caution">
    <text evidence="1">The sequence shown here is derived from an EMBL/GenBank/DDBJ whole genome shotgun (WGS) entry which is preliminary data.</text>
</comment>
<protein>
    <submittedName>
        <fullName evidence="1">Uncharacterized protein</fullName>
    </submittedName>
</protein>
<organism evidence="1 2">
    <name type="scientific">Rosa chinensis</name>
    <name type="common">China rose</name>
    <dbReference type="NCBI Taxonomy" id="74649"/>
    <lineage>
        <taxon>Eukaryota</taxon>
        <taxon>Viridiplantae</taxon>
        <taxon>Streptophyta</taxon>
        <taxon>Embryophyta</taxon>
        <taxon>Tracheophyta</taxon>
        <taxon>Spermatophyta</taxon>
        <taxon>Magnoliopsida</taxon>
        <taxon>eudicotyledons</taxon>
        <taxon>Gunneridae</taxon>
        <taxon>Pentapetalae</taxon>
        <taxon>rosids</taxon>
        <taxon>fabids</taxon>
        <taxon>Rosales</taxon>
        <taxon>Rosaceae</taxon>
        <taxon>Rosoideae</taxon>
        <taxon>Rosoideae incertae sedis</taxon>
        <taxon>Rosa</taxon>
    </lineage>
</organism>
<dbReference type="AlphaFoldDB" id="A0A2P6Q842"/>
<reference evidence="1 2" key="1">
    <citation type="journal article" date="2018" name="Nat. Genet.">
        <title>The Rosa genome provides new insights in the design of modern roses.</title>
        <authorList>
            <person name="Bendahmane M."/>
        </authorList>
    </citation>
    <scope>NUCLEOTIDE SEQUENCE [LARGE SCALE GENOMIC DNA]</scope>
    <source>
        <strain evidence="2">cv. Old Blush</strain>
    </source>
</reference>
<evidence type="ECO:0000313" key="2">
    <source>
        <dbReference type="Proteomes" id="UP000238479"/>
    </source>
</evidence>
<keyword evidence="2" id="KW-1185">Reference proteome</keyword>
<evidence type="ECO:0000313" key="1">
    <source>
        <dbReference type="EMBL" id="PRQ30334.1"/>
    </source>
</evidence>
<proteinExistence type="predicted"/>
<dbReference type="Gramene" id="PRQ30334">
    <property type="protein sequence ID" value="PRQ30334"/>
    <property type="gene ID" value="RchiOBHm_Chr5g0023451"/>
</dbReference>
<dbReference type="Proteomes" id="UP000238479">
    <property type="component" value="Chromosome 5"/>
</dbReference>
<name>A0A2P6Q842_ROSCH</name>
<gene>
    <name evidence="1" type="ORF">RchiOBHm_Chr5g0023451</name>
</gene>
<sequence>MGTHCLIIHLTCGRDTIKHWSLIIQGETAAFLSFFTHHHLIFSPWPLKCCHLNHFLILFPFSLSHTEDRKGESIRKPIIILSSLQTEE</sequence>